<dbReference type="Pfam" id="PF10646">
    <property type="entry name" value="Germane"/>
    <property type="match status" value="2"/>
</dbReference>
<feature type="domain" description="GerMN" evidence="2">
    <location>
        <begin position="204"/>
        <end position="290"/>
    </location>
</feature>
<feature type="chain" id="PRO_5045282019" evidence="1">
    <location>
        <begin position="26"/>
        <end position="312"/>
    </location>
</feature>
<feature type="domain" description="GerMN" evidence="2">
    <location>
        <begin position="64"/>
        <end position="149"/>
    </location>
</feature>
<evidence type="ECO:0000313" key="4">
    <source>
        <dbReference type="Proteomes" id="UP000647491"/>
    </source>
</evidence>
<comment type="caution">
    <text evidence="3">The sequence shown here is derived from an EMBL/GenBank/DDBJ whole genome shotgun (WGS) entry which is preliminary data.</text>
</comment>
<feature type="signal peptide" evidence="1">
    <location>
        <begin position="1"/>
        <end position="25"/>
    </location>
</feature>
<protein>
    <submittedName>
        <fullName evidence="3">GerMN domain-containing protein</fullName>
    </submittedName>
</protein>
<dbReference type="SMART" id="SM00909">
    <property type="entry name" value="Germane"/>
    <property type="match status" value="2"/>
</dbReference>
<keyword evidence="4" id="KW-1185">Reference proteome</keyword>
<organism evidence="3 4">
    <name type="scientific">Enterocloster hominis</name>
    <name type="common">ex Liu et al. 2021</name>
    <dbReference type="NCBI Taxonomy" id="2763663"/>
    <lineage>
        <taxon>Bacteria</taxon>
        <taxon>Bacillati</taxon>
        <taxon>Bacillota</taxon>
        <taxon>Clostridia</taxon>
        <taxon>Lachnospirales</taxon>
        <taxon>Lachnospiraceae</taxon>
        <taxon>Enterocloster</taxon>
    </lineage>
</organism>
<gene>
    <name evidence="3" type="ORF">H8708_07905</name>
</gene>
<proteinExistence type="predicted"/>
<dbReference type="InterPro" id="IPR019606">
    <property type="entry name" value="GerMN"/>
</dbReference>
<dbReference type="Proteomes" id="UP000647491">
    <property type="component" value="Unassembled WGS sequence"/>
</dbReference>
<evidence type="ECO:0000256" key="1">
    <source>
        <dbReference type="SAM" id="SignalP"/>
    </source>
</evidence>
<name>A0ABR7NSP4_9FIRM</name>
<keyword evidence="1" id="KW-0732">Signal</keyword>
<reference evidence="3 4" key="1">
    <citation type="submission" date="2020-08" db="EMBL/GenBank/DDBJ databases">
        <title>Genome public.</title>
        <authorList>
            <person name="Liu C."/>
            <person name="Sun Q."/>
        </authorList>
    </citation>
    <scope>NUCLEOTIDE SEQUENCE [LARGE SCALE GENOMIC DNA]</scope>
    <source>
        <strain evidence="3 4">BX10</strain>
    </source>
</reference>
<evidence type="ECO:0000259" key="2">
    <source>
        <dbReference type="SMART" id="SM00909"/>
    </source>
</evidence>
<sequence length="312" mass="34867">MKQLRIFFAVSLLAVLLALCGGCRRTDEIPEGVPEYTVYYLDSPGLKLVGNSIGMEGTDQEALVQELLSRMETVPAELDCQSAIPERVETITFRIEENVLYLFVDANYALMDSVREILCRAALTKTLTQIQGIDYLSIYCAEQPIVDGTGNPVGMLSASDFVEGIRDVNSFEKTELTLYFSNAAGDGLVEEKREVMRNTNTSLEKLIVEQLIEGPREPDSYPTLPPDMKLLNVMVSESVCSINLDSAFLNNSLEVREYIPIYSIVNSLSELPTVSRVQIRINGSQDAVFRDKIPLNTVFERNFEYMEGGEKN</sequence>
<dbReference type="EMBL" id="JACRTJ010000018">
    <property type="protein sequence ID" value="MBC8599151.1"/>
    <property type="molecule type" value="Genomic_DNA"/>
</dbReference>
<accession>A0ABR7NSP4</accession>
<evidence type="ECO:0000313" key="3">
    <source>
        <dbReference type="EMBL" id="MBC8599151.1"/>
    </source>
</evidence>
<dbReference type="RefSeq" id="WP_158359343.1">
    <property type="nucleotide sequence ID" value="NZ_JACRTJ010000018.1"/>
</dbReference>